<name>A0A1Q2M6T1_9GAMM</name>
<keyword evidence="4" id="KW-0804">Transcription</keyword>
<dbReference type="EMBL" id="CP019650">
    <property type="protein sequence ID" value="AQQ68330.1"/>
    <property type="molecule type" value="Genomic_DNA"/>
</dbReference>
<evidence type="ECO:0000256" key="5">
    <source>
        <dbReference type="ARBA" id="ARBA00039227"/>
    </source>
</evidence>
<dbReference type="GO" id="GO:0043201">
    <property type="term" value="P:response to L-leucine"/>
    <property type="evidence" value="ECO:0007669"/>
    <property type="project" value="TreeGrafter"/>
</dbReference>
<dbReference type="InterPro" id="IPR000485">
    <property type="entry name" value="AsnC-type_HTH_dom"/>
</dbReference>
<dbReference type="RefSeq" id="WP_077405377.1">
    <property type="nucleotide sequence ID" value="NZ_CP019650.1"/>
</dbReference>
<dbReference type="Gene3D" id="1.10.10.10">
    <property type="entry name" value="Winged helix-like DNA-binding domain superfamily/Winged helix DNA-binding domain"/>
    <property type="match status" value="1"/>
</dbReference>
<keyword evidence="8" id="KW-1185">Reference proteome</keyword>
<dbReference type="GO" id="GO:0005829">
    <property type="term" value="C:cytosol"/>
    <property type="evidence" value="ECO:0007669"/>
    <property type="project" value="TreeGrafter"/>
</dbReference>
<dbReference type="PANTHER" id="PTHR30154:SF0">
    <property type="entry name" value="LEUCINE-RESPONSIVE REGULATORY PROTEIN"/>
    <property type="match status" value="1"/>
</dbReference>
<dbReference type="InterPro" id="IPR019885">
    <property type="entry name" value="Tscrpt_reg_HTH_AsnC-type_CS"/>
</dbReference>
<protein>
    <recommendedName>
        <fullName evidence="5">Leucine-responsive regulatory protein</fullName>
    </recommendedName>
</protein>
<keyword evidence="1" id="KW-0805">Transcription regulation</keyword>
<dbReference type="Pfam" id="PF01037">
    <property type="entry name" value="AsnC_trans_reg"/>
    <property type="match status" value="1"/>
</dbReference>
<dbReference type="InterPro" id="IPR036390">
    <property type="entry name" value="WH_DNA-bd_sf"/>
</dbReference>
<dbReference type="InterPro" id="IPR019888">
    <property type="entry name" value="Tscrpt_reg_AsnC-like"/>
</dbReference>
<dbReference type="KEGG" id="maga:Mag101_12310"/>
<evidence type="ECO:0000256" key="1">
    <source>
        <dbReference type="ARBA" id="ARBA00023015"/>
    </source>
</evidence>
<dbReference type="PRINTS" id="PR00033">
    <property type="entry name" value="HTHASNC"/>
</dbReference>
<feature type="domain" description="HTH asnC-type" evidence="6">
    <location>
        <begin position="8"/>
        <end position="71"/>
    </location>
</feature>
<evidence type="ECO:0000256" key="3">
    <source>
        <dbReference type="ARBA" id="ARBA00023159"/>
    </source>
</evidence>
<dbReference type="AlphaFoldDB" id="A0A1Q2M6T1"/>
<evidence type="ECO:0000313" key="8">
    <source>
        <dbReference type="Proteomes" id="UP000188219"/>
    </source>
</evidence>
<dbReference type="Pfam" id="PF13412">
    <property type="entry name" value="HTH_24"/>
    <property type="match status" value="1"/>
</dbReference>
<keyword evidence="2" id="KW-0238">DNA-binding</keyword>
<dbReference type="PROSITE" id="PS50956">
    <property type="entry name" value="HTH_ASNC_2"/>
    <property type="match status" value="1"/>
</dbReference>
<dbReference type="GO" id="GO:0006524">
    <property type="term" value="P:alanine catabolic process"/>
    <property type="evidence" value="ECO:0007669"/>
    <property type="project" value="TreeGrafter"/>
</dbReference>
<evidence type="ECO:0000256" key="2">
    <source>
        <dbReference type="ARBA" id="ARBA00023125"/>
    </source>
</evidence>
<dbReference type="SUPFAM" id="SSF46785">
    <property type="entry name" value="Winged helix' DNA-binding domain"/>
    <property type="match status" value="1"/>
</dbReference>
<dbReference type="InterPro" id="IPR036388">
    <property type="entry name" value="WH-like_DNA-bd_sf"/>
</dbReference>
<dbReference type="InterPro" id="IPR019887">
    <property type="entry name" value="Tscrpt_reg_AsnC/Lrp_C"/>
</dbReference>
<accession>A0A1Q2M6T1</accession>
<dbReference type="PROSITE" id="PS00519">
    <property type="entry name" value="HTH_ASNC_1"/>
    <property type="match status" value="1"/>
</dbReference>
<dbReference type="InterPro" id="IPR011008">
    <property type="entry name" value="Dimeric_a/b-barrel"/>
</dbReference>
<dbReference type="SMART" id="SM00344">
    <property type="entry name" value="HTH_ASNC"/>
    <property type="match status" value="1"/>
</dbReference>
<reference evidence="7" key="1">
    <citation type="submission" date="2017-02" db="EMBL/GenBank/DDBJ databases">
        <title>Genome of Microbulbifer agarilyticus GP101.</title>
        <authorList>
            <person name="Jung J."/>
            <person name="Bae S.S."/>
            <person name="Baek K."/>
        </authorList>
    </citation>
    <scope>NUCLEOTIDE SEQUENCE [LARGE SCALE GENOMIC DNA]</scope>
    <source>
        <strain evidence="7">GP101</strain>
    </source>
</reference>
<organism evidence="7 8">
    <name type="scientific">Microbulbifer agarilyticus</name>
    <dbReference type="NCBI Taxonomy" id="260552"/>
    <lineage>
        <taxon>Bacteria</taxon>
        <taxon>Pseudomonadati</taxon>
        <taxon>Pseudomonadota</taxon>
        <taxon>Gammaproteobacteria</taxon>
        <taxon>Cellvibrionales</taxon>
        <taxon>Microbulbiferaceae</taxon>
        <taxon>Microbulbifer</taxon>
    </lineage>
</organism>
<dbReference type="Proteomes" id="UP000188219">
    <property type="component" value="Chromosome"/>
</dbReference>
<dbReference type="PANTHER" id="PTHR30154">
    <property type="entry name" value="LEUCINE-RESPONSIVE REGULATORY PROTEIN"/>
    <property type="match status" value="1"/>
</dbReference>
<gene>
    <name evidence="7" type="ORF">Mag101_12310</name>
</gene>
<sequence>MKRRAGELSTIDRNILRVLQKDGRTSYAELARQVGLTATPCVERVKKMESDGVIQGYTTLINPEYLDAALVVFVQIRLNRSAQDAFEAFRNAVAELPEVQECYLVSGSFDYLIKARVADMSAYRKFYGETLLTLPEVQECTSYVVMEEVKETLEVPVHYNR</sequence>
<dbReference type="eggNOG" id="COG1522">
    <property type="taxonomic scope" value="Bacteria"/>
</dbReference>
<dbReference type="SUPFAM" id="SSF54909">
    <property type="entry name" value="Dimeric alpha+beta barrel"/>
    <property type="match status" value="1"/>
</dbReference>
<keyword evidence="3" id="KW-0010">Activator</keyword>
<dbReference type="OrthoDB" id="8590699at2"/>
<evidence type="ECO:0000313" key="7">
    <source>
        <dbReference type="EMBL" id="AQQ68330.1"/>
    </source>
</evidence>
<evidence type="ECO:0000256" key="4">
    <source>
        <dbReference type="ARBA" id="ARBA00023163"/>
    </source>
</evidence>
<dbReference type="Gene3D" id="3.30.70.920">
    <property type="match status" value="1"/>
</dbReference>
<proteinExistence type="predicted"/>
<dbReference type="GO" id="GO:0043565">
    <property type="term" value="F:sequence-specific DNA binding"/>
    <property type="evidence" value="ECO:0007669"/>
    <property type="project" value="InterPro"/>
</dbReference>
<evidence type="ECO:0000259" key="6">
    <source>
        <dbReference type="PROSITE" id="PS50956"/>
    </source>
</evidence>